<dbReference type="AlphaFoldDB" id="A0A1W6BXV5"/>
<dbReference type="SUPFAM" id="SSF54523">
    <property type="entry name" value="Pili subunits"/>
    <property type="match status" value="1"/>
</dbReference>
<dbReference type="NCBIfam" id="TIGR02532">
    <property type="entry name" value="IV_pilin_GFxxxE"/>
    <property type="match status" value="1"/>
</dbReference>
<keyword evidence="1" id="KW-1133">Transmembrane helix</keyword>
<proteinExistence type="predicted"/>
<gene>
    <name evidence="2" type="ORF">CCUN_1361</name>
</gene>
<dbReference type="EMBL" id="CP020867">
    <property type="protein sequence ID" value="ARJ56949.1"/>
    <property type="molecule type" value="Genomic_DNA"/>
</dbReference>
<feature type="transmembrane region" description="Helical" evidence="1">
    <location>
        <begin position="16"/>
        <end position="36"/>
    </location>
</feature>
<keyword evidence="1" id="KW-0812">Transmembrane</keyword>
<reference evidence="2 3" key="1">
    <citation type="submission" date="2017-04" db="EMBL/GenBank/DDBJ databases">
        <title>Complete genome sequence of the Campylobacter cuniculorum type strain LMG24588.</title>
        <authorList>
            <person name="Miller W.G."/>
            <person name="Yee E."/>
            <person name="Revez J."/>
            <person name="Bono J.L."/>
            <person name="Rossi M."/>
        </authorList>
    </citation>
    <scope>NUCLEOTIDE SEQUENCE [LARGE SCALE GENOMIC DNA]</scope>
    <source>
        <strain evidence="2 3">LMG 24588</strain>
    </source>
</reference>
<evidence type="ECO:0008006" key="4">
    <source>
        <dbReference type="Google" id="ProtNLM"/>
    </source>
</evidence>
<evidence type="ECO:0000313" key="3">
    <source>
        <dbReference type="Proteomes" id="UP000192902"/>
    </source>
</evidence>
<accession>A0A1W6BXV5</accession>
<dbReference type="InterPro" id="IPR045584">
    <property type="entry name" value="Pilin-like"/>
</dbReference>
<sequence>MENQIKSIKSKAMKKAFSLLELVLVVFILGIIFSVMPFNFSKNKLLEGAQQILNDIRYTRTLAMMQEDFRIENLAVAKREWYKNKWQLYFIKSSSATQNQQTYTIFLDKNGDGNANLGKTQVNLDREIAIDLINPKKLMNSGQSGVISKNDEKASKKFNIEKSFGITQVQFKGSCSGTTRLVFDKLGRLYSPLKNAKGNFDKNLALKDEKCIIKLLDKNKQNLCIVVENLSGFAYIPQFQNANQQNIELKKGKIKSCSQI</sequence>
<dbReference type="KEGG" id="ccun:CCUN_1361"/>
<dbReference type="STRING" id="1121267.CCUN_1361"/>
<dbReference type="eggNOG" id="COG2165">
    <property type="taxonomic scope" value="Bacteria"/>
</dbReference>
<dbReference type="InterPro" id="IPR012902">
    <property type="entry name" value="N_methyl_site"/>
</dbReference>
<protein>
    <recommendedName>
        <fullName evidence="4">Type II secretion system protein</fullName>
    </recommendedName>
</protein>
<organism evidence="2 3">
    <name type="scientific">Campylobacter cuniculorum DSM 23162 = LMG 24588</name>
    <dbReference type="NCBI Taxonomy" id="1121267"/>
    <lineage>
        <taxon>Bacteria</taxon>
        <taxon>Pseudomonadati</taxon>
        <taxon>Campylobacterota</taxon>
        <taxon>Epsilonproteobacteria</taxon>
        <taxon>Campylobacterales</taxon>
        <taxon>Campylobacteraceae</taxon>
        <taxon>Campylobacter</taxon>
    </lineage>
</organism>
<dbReference type="Proteomes" id="UP000192902">
    <property type="component" value="Chromosome"/>
</dbReference>
<name>A0A1W6BXV5_9BACT</name>
<evidence type="ECO:0000256" key="1">
    <source>
        <dbReference type="SAM" id="Phobius"/>
    </source>
</evidence>
<keyword evidence="1" id="KW-0472">Membrane</keyword>
<evidence type="ECO:0000313" key="2">
    <source>
        <dbReference type="EMBL" id="ARJ56949.1"/>
    </source>
</evidence>